<evidence type="ECO:0000313" key="1">
    <source>
        <dbReference type="EMBL" id="MEQ2379066.1"/>
    </source>
</evidence>
<gene>
    <name evidence="1" type="ORF">WMO14_04085</name>
</gene>
<dbReference type="PANTHER" id="PTHR48098:SF1">
    <property type="entry name" value="DIACYLGLYCEROL ACYLTRANSFERASE_MYCOLYLTRANSFERASE AG85A"/>
    <property type="match status" value="1"/>
</dbReference>
<keyword evidence="2" id="KW-1185">Reference proteome</keyword>
<dbReference type="RefSeq" id="WP_318255915.1">
    <property type="nucleotide sequence ID" value="NZ_DAWDAH010000001.1"/>
</dbReference>
<protein>
    <submittedName>
        <fullName evidence="1">Alpha/beta hydrolase-fold protein</fullName>
    </submittedName>
</protein>
<reference evidence="1 2" key="1">
    <citation type="submission" date="2024-03" db="EMBL/GenBank/DDBJ databases">
        <title>Human intestinal bacterial collection.</title>
        <authorList>
            <person name="Pauvert C."/>
            <person name="Hitch T.C.A."/>
            <person name="Clavel T."/>
        </authorList>
    </citation>
    <scope>NUCLEOTIDE SEQUENCE [LARGE SCALE GENOMIC DNA]</scope>
    <source>
        <strain evidence="1 2">CLA-AA-H255</strain>
    </source>
</reference>
<dbReference type="Proteomes" id="UP001442364">
    <property type="component" value="Unassembled WGS sequence"/>
</dbReference>
<accession>A0ABV1BTI9</accession>
<dbReference type="Pfam" id="PF00756">
    <property type="entry name" value="Esterase"/>
    <property type="match status" value="1"/>
</dbReference>
<evidence type="ECO:0000313" key="2">
    <source>
        <dbReference type="Proteomes" id="UP001442364"/>
    </source>
</evidence>
<keyword evidence="1" id="KW-0378">Hydrolase</keyword>
<dbReference type="Gene3D" id="3.40.50.1820">
    <property type="entry name" value="alpha/beta hydrolase"/>
    <property type="match status" value="1"/>
</dbReference>
<dbReference type="InterPro" id="IPR000801">
    <property type="entry name" value="Esterase-like"/>
</dbReference>
<sequence length="258" mass="29563">MSVININLFSMMLRRTIDVTVVLPDKINDDEKLPCVWLYHGGSGDHTEWLYHTSLVDTVNERHFAAVLPEVFESCFVNMNIGDRYESFVAKELPSTIHNMFACISDDRKYNYVSGFSNGGYGCLHSALKYPSTFSKVGAFSAGDKADSVFVNDNSTKAKNRILLFGDKDIHNTDYCLTYLADKLITDNKKALAPDIYHACGSLDPWLDMNHIVRDYFLEHNDFYNYTYDELEGLGHEWKFWDIELQKFLDYAGLPVVK</sequence>
<dbReference type="GO" id="GO:0016787">
    <property type="term" value="F:hydrolase activity"/>
    <property type="evidence" value="ECO:0007669"/>
    <property type="project" value="UniProtKB-KW"/>
</dbReference>
<dbReference type="SUPFAM" id="SSF53474">
    <property type="entry name" value="alpha/beta-Hydrolases"/>
    <property type="match status" value="1"/>
</dbReference>
<dbReference type="InterPro" id="IPR050583">
    <property type="entry name" value="Mycobacterial_A85_antigen"/>
</dbReference>
<dbReference type="EMBL" id="JBBMER010000002">
    <property type="protein sequence ID" value="MEQ2379066.1"/>
    <property type="molecule type" value="Genomic_DNA"/>
</dbReference>
<proteinExistence type="predicted"/>
<name>A0ABV1BTI9_9FIRM</name>
<dbReference type="PANTHER" id="PTHR48098">
    <property type="entry name" value="ENTEROCHELIN ESTERASE-RELATED"/>
    <property type="match status" value="1"/>
</dbReference>
<organism evidence="1 2">
    <name type="scientific">[Lactobacillus] rogosae</name>
    <dbReference type="NCBI Taxonomy" id="706562"/>
    <lineage>
        <taxon>Bacteria</taxon>
        <taxon>Bacillati</taxon>
        <taxon>Bacillota</taxon>
        <taxon>Clostridia</taxon>
        <taxon>Lachnospirales</taxon>
        <taxon>Lachnospiraceae</taxon>
        <taxon>Lachnospira</taxon>
    </lineage>
</organism>
<dbReference type="InterPro" id="IPR029058">
    <property type="entry name" value="AB_hydrolase_fold"/>
</dbReference>
<comment type="caution">
    <text evidence="1">The sequence shown here is derived from an EMBL/GenBank/DDBJ whole genome shotgun (WGS) entry which is preliminary data.</text>
</comment>